<evidence type="ECO:0000256" key="2">
    <source>
        <dbReference type="ARBA" id="ARBA00022598"/>
    </source>
</evidence>
<dbReference type="InterPro" id="IPR020845">
    <property type="entry name" value="AMP-binding_CS"/>
</dbReference>
<comment type="caution">
    <text evidence="7">The sequence shown here is derived from an EMBL/GenBank/DDBJ whole genome shotgun (WGS) entry which is preliminary data.</text>
</comment>
<feature type="domain" description="AMP-binding enzyme C-terminal" evidence="6">
    <location>
        <begin position="429"/>
        <end position="504"/>
    </location>
</feature>
<dbReference type="SUPFAM" id="SSF56801">
    <property type="entry name" value="Acetyl-CoA synthetase-like"/>
    <property type="match status" value="1"/>
</dbReference>
<dbReference type="OrthoDB" id="9803968at2"/>
<dbReference type="Pfam" id="PF00501">
    <property type="entry name" value="AMP-binding"/>
    <property type="match status" value="1"/>
</dbReference>
<dbReference type="GO" id="GO:0005524">
    <property type="term" value="F:ATP binding"/>
    <property type="evidence" value="ECO:0007669"/>
    <property type="project" value="UniProtKB-KW"/>
</dbReference>
<keyword evidence="8" id="KW-1185">Reference proteome</keyword>
<organism evidence="7 8">
    <name type="scientific">Mycolicibacterium chubuense</name>
    <name type="common">Mycobacterium chubuense</name>
    <dbReference type="NCBI Taxonomy" id="1800"/>
    <lineage>
        <taxon>Bacteria</taxon>
        <taxon>Bacillati</taxon>
        <taxon>Actinomycetota</taxon>
        <taxon>Actinomycetes</taxon>
        <taxon>Mycobacteriales</taxon>
        <taxon>Mycobacteriaceae</taxon>
        <taxon>Mycolicibacterium</taxon>
    </lineage>
</organism>
<dbReference type="GO" id="GO:0005324">
    <property type="term" value="F:long-chain fatty acid transmembrane transporter activity"/>
    <property type="evidence" value="ECO:0007669"/>
    <property type="project" value="TreeGrafter"/>
</dbReference>
<dbReference type="InterPro" id="IPR045851">
    <property type="entry name" value="AMP-bd_C_sf"/>
</dbReference>
<dbReference type="InterPro" id="IPR042099">
    <property type="entry name" value="ANL_N_sf"/>
</dbReference>
<comment type="similarity">
    <text evidence="1">Belongs to the ATP-dependent AMP-binding enzyme family.</text>
</comment>
<evidence type="ECO:0000259" key="6">
    <source>
        <dbReference type="Pfam" id="PF13193"/>
    </source>
</evidence>
<keyword evidence="2 7" id="KW-0436">Ligase</keyword>
<accession>A0A0J6WD10</accession>
<keyword evidence="3" id="KW-0547">Nucleotide-binding</keyword>
<dbReference type="AlphaFoldDB" id="A0A0J6WD10"/>
<evidence type="ECO:0000256" key="4">
    <source>
        <dbReference type="ARBA" id="ARBA00022840"/>
    </source>
</evidence>
<keyword evidence="4" id="KW-0067">ATP-binding</keyword>
<protein>
    <submittedName>
        <fullName evidence="7">Long-chain-fatty-acid--CoA ligase FadD17</fullName>
        <ecNumber evidence="7">6.2.1.3</ecNumber>
    </submittedName>
</protein>
<evidence type="ECO:0000256" key="3">
    <source>
        <dbReference type="ARBA" id="ARBA00022741"/>
    </source>
</evidence>
<dbReference type="PANTHER" id="PTHR43107:SF15">
    <property type="entry name" value="FATTY ACID TRANSPORT PROTEIN 3, ISOFORM A"/>
    <property type="match status" value="1"/>
</dbReference>
<dbReference type="Proteomes" id="UP000036176">
    <property type="component" value="Unassembled WGS sequence"/>
</dbReference>
<dbReference type="PANTHER" id="PTHR43107">
    <property type="entry name" value="LONG-CHAIN FATTY ACID TRANSPORT PROTEIN"/>
    <property type="match status" value="1"/>
</dbReference>
<evidence type="ECO:0000313" key="7">
    <source>
        <dbReference type="EMBL" id="KMO79617.1"/>
    </source>
</evidence>
<sequence>MIGSRRTDVATMLLDRRGDRHPGLRTRERQWSWDEVVAESAARARLATALHHQRSDDAPFHIGVLLDNVPDFVFWLGGAALAGATVVGLNPTRGASDLAADIRHADCAMIVTDAGGAARLADLDHGVAADLILRVDDDGYRRRVEECRGTAVAAKGVDADTLLLLLFTSGTTGTSKAVRCTQGRLARIAYAATDKFGHHRGDVDYCCMPLFHGNALMALWAPALANGATVCLTPTFSASGFLPDVRFFGATFFTYVGKALAYLMATPEAPDDADNTLQRGFGTEASPEDQKEFRRRFGAELFEGYGSSEGGAVAVPDPAAPSGALGRPAHPDVVVVDPGTGTPCPPAALSATGRVRNADEAIGEIVDRRAARDFEGYYRNDAADAERTRNGWYWTGDLGYVDTEGFLYFAGRRGDWIRVDGENISALTVERVLRRRPDVIAAAVYGVPDPRSGDQVMAAVEVADPRTFDAVGFADFIASQDDLGAKGFPRLLRVSANLPATGSNKILKRDLQAERWHTAEEVYRWTGRGQPEYRLMSAADRQALDDEFAAYGRKAHV</sequence>
<dbReference type="EC" id="6.2.1.3" evidence="7"/>
<dbReference type="PROSITE" id="PS00455">
    <property type="entry name" value="AMP_BINDING"/>
    <property type="match status" value="1"/>
</dbReference>
<dbReference type="Pfam" id="PF13193">
    <property type="entry name" value="AMP-binding_C"/>
    <property type="match status" value="1"/>
</dbReference>
<dbReference type="EMBL" id="JYNX01000035">
    <property type="protein sequence ID" value="KMO79617.1"/>
    <property type="molecule type" value="Genomic_DNA"/>
</dbReference>
<reference evidence="7 8" key="1">
    <citation type="journal article" date="2015" name="Genome Biol. Evol.">
        <title>Characterization of Three Mycobacterium spp. with Potential Use in Bioremediation by Genome Sequencing and Comparative Genomics.</title>
        <authorList>
            <person name="Das S."/>
            <person name="Pettersson B.M."/>
            <person name="Behra P.R."/>
            <person name="Ramesh M."/>
            <person name="Dasgupta S."/>
            <person name="Bhattacharya A."/>
            <person name="Kirsebom L.A."/>
        </authorList>
    </citation>
    <scope>NUCLEOTIDE SEQUENCE [LARGE SCALE GENOMIC DNA]</scope>
    <source>
        <strain evidence="7 8">DSM 44219</strain>
    </source>
</reference>
<evidence type="ECO:0000259" key="5">
    <source>
        <dbReference type="Pfam" id="PF00501"/>
    </source>
</evidence>
<evidence type="ECO:0000313" key="8">
    <source>
        <dbReference type="Proteomes" id="UP000036176"/>
    </source>
</evidence>
<proteinExistence type="inferred from homology"/>
<dbReference type="Gene3D" id="3.40.50.12780">
    <property type="entry name" value="N-terminal domain of ligase-like"/>
    <property type="match status" value="1"/>
</dbReference>
<dbReference type="InterPro" id="IPR000873">
    <property type="entry name" value="AMP-dep_synth/lig_dom"/>
</dbReference>
<dbReference type="GO" id="GO:0044539">
    <property type="term" value="P:long-chain fatty acid import into cell"/>
    <property type="evidence" value="ECO:0007669"/>
    <property type="project" value="TreeGrafter"/>
</dbReference>
<dbReference type="Gene3D" id="3.30.300.30">
    <property type="match status" value="1"/>
</dbReference>
<dbReference type="PATRIC" id="fig|1800.3.peg.2485"/>
<evidence type="ECO:0000256" key="1">
    <source>
        <dbReference type="ARBA" id="ARBA00006432"/>
    </source>
</evidence>
<dbReference type="GO" id="GO:0004467">
    <property type="term" value="F:long-chain fatty acid-CoA ligase activity"/>
    <property type="evidence" value="ECO:0007669"/>
    <property type="project" value="UniProtKB-EC"/>
</dbReference>
<gene>
    <name evidence="7" type="ORF">MCHUDSM44219_02479</name>
</gene>
<dbReference type="InterPro" id="IPR025110">
    <property type="entry name" value="AMP-bd_C"/>
</dbReference>
<dbReference type="GO" id="GO:0005886">
    <property type="term" value="C:plasma membrane"/>
    <property type="evidence" value="ECO:0007669"/>
    <property type="project" value="TreeGrafter"/>
</dbReference>
<name>A0A0J6WD10_MYCCU</name>
<feature type="domain" description="AMP-dependent synthetase/ligase" evidence="5">
    <location>
        <begin position="26"/>
        <end position="352"/>
    </location>
</feature>